<feature type="region of interest" description="Disordered" evidence="1">
    <location>
        <begin position="60"/>
        <end position="82"/>
    </location>
</feature>
<gene>
    <name evidence="3" type="ORF">PVAP13_1NG114138</name>
</gene>
<proteinExistence type="predicted"/>
<evidence type="ECO:0000256" key="2">
    <source>
        <dbReference type="SAM" id="SignalP"/>
    </source>
</evidence>
<keyword evidence="2" id="KW-0732">Signal</keyword>
<dbReference type="EMBL" id="CM029038">
    <property type="protein sequence ID" value="KAG2649508.1"/>
    <property type="molecule type" value="Genomic_DNA"/>
</dbReference>
<feature type="signal peptide" evidence="2">
    <location>
        <begin position="1"/>
        <end position="19"/>
    </location>
</feature>
<dbReference type="EMBL" id="CM029038">
    <property type="protein sequence ID" value="KAG2649507.1"/>
    <property type="molecule type" value="Genomic_DNA"/>
</dbReference>
<keyword evidence="4" id="KW-1185">Reference proteome</keyword>
<evidence type="ECO:0000256" key="1">
    <source>
        <dbReference type="SAM" id="MobiDB-lite"/>
    </source>
</evidence>
<organism evidence="3 4">
    <name type="scientific">Panicum virgatum</name>
    <name type="common">Blackwell switchgrass</name>
    <dbReference type="NCBI Taxonomy" id="38727"/>
    <lineage>
        <taxon>Eukaryota</taxon>
        <taxon>Viridiplantae</taxon>
        <taxon>Streptophyta</taxon>
        <taxon>Embryophyta</taxon>
        <taxon>Tracheophyta</taxon>
        <taxon>Spermatophyta</taxon>
        <taxon>Magnoliopsida</taxon>
        <taxon>Liliopsida</taxon>
        <taxon>Poales</taxon>
        <taxon>Poaceae</taxon>
        <taxon>PACMAD clade</taxon>
        <taxon>Panicoideae</taxon>
        <taxon>Panicodae</taxon>
        <taxon>Paniceae</taxon>
        <taxon>Panicinae</taxon>
        <taxon>Panicum</taxon>
        <taxon>Panicum sect. Hiantes</taxon>
    </lineage>
</organism>
<evidence type="ECO:0000313" key="4">
    <source>
        <dbReference type="Proteomes" id="UP000823388"/>
    </source>
</evidence>
<evidence type="ECO:0000313" key="3">
    <source>
        <dbReference type="EMBL" id="KAG2649506.1"/>
    </source>
</evidence>
<dbReference type="EMBL" id="CM029038">
    <property type="protein sequence ID" value="KAG2649506.1"/>
    <property type="molecule type" value="Genomic_DNA"/>
</dbReference>
<dbReference type="AlphaFoldDB" id="A0A8T0WV01"/>
<comment type="caution">
    <text evidence="3">The sequence shown here is derived from an EMBL/GenBank/DDBJ whole genome shotgun (WGS) entry which is preliminary data.</text>
</comment>
<feature type="chain" id="PRO_5044157256" evidence="2">
    <location>
        <begin position="20"/>
        <end position="130"/>
    </location>
</feature>
<dbReference type="EMBL" id="CM029038">
    <property type="protein sequence ID" value="KAG2649505.1"/>
    <property type="molecule type" value="Genomic_DNA"/>
</dbReference>
<reference evidence="3 4" key="1">
    <citation type="submission" date="2020-05" db="EMBL/GenBank/DDBJ databases">
        <title>WGS assembly of Panicum virgatum.</title>
        <authorList>
            <person name="Lovell J.T."/>
            <person name="Jenkins J."/>
            <person name="Shu S."/>
            <person name="Juenger T.E."/>
            <person name="Schmutz J."/>
        </authorList>
    </citation>
    <scope>NUCLEOTIDE SEQUENCE</scope>
    <source>
        <strain evidence="3">AP13</strain>
        <strain evidence="4">cv. AP13</strain>
    </source>
</reference>
<accession>A0A8T0WV01</accession>
<dbReference type="Proteomes" id="UP000823388">
    <property type="component" value="Chromosome 1N"/>
</dbReference>
<name>A0A8T0WV01_PANVG</name>
<protein>
    <submittedName>
        <fullName evidence="3">Uncharacterized protein</fullName>
    </submittedName>
</protein>
<sequence>MKIILLSKYYLLWWHAGTGFWIKHTPLIAIDCYRLLLPNPTPAPTHSPIPAEPLLEFDAHPPHCETSPARRPPIIPASPAATSPMPYPLNAIPGPGPALSAPHHRNRCQVRIYAGPLPLQAAAHEGCDSR</sequence>
<dbReference type="EMBL" id="CM029038">
    <property type="protein sequence ID" value="KAG2649504.1"/>
    <property type="molecule type" value="Genomic_DNA"/>
</dbReference>